<feature type="domain" description="DUF4142" evidence="2">
    <location>
        <begin position="45"/>
        <end position="185"/>
    </location>
</feature>
<dbReference type="InterPro" id="IPR025419">
    <property type="entry name" value="DUF4142"/>
</dbReference>
<dbReference type="PANTHER" id="PTHR38593:SF1">
    <property type="entry name" value="BLR2558 PROTEIN"/>
    <property type="match status" value="1"/>
</dbReference>
<feature type="signal peptide" evidence="1">
    <location>
        <begin position="1"/>
        <end position="23"/>
    </location>
</feature>
<dbReference type="Proteomes" id="UP001222087">
    <property type="component" value="Chromosome"/>
</dbReference>
<name>A0ABY8AWY7_9GAMM</name>
<accession>A0ABY8AWY7</accession>
<dbReference type="InterPro" id="IPR012347">
    <property type="entry name" value="Ferritin-like"/>
</dbReference>
<dbReference type="RefSeq" id="WP_275089820.1">
    <property type="nucleotide sequence ID" value="NZ_CP119078.1"/>
</dbReference>
<reference evidence="3 4" key="1">
    <citation type="submission" date="2023-02" db="EMBL/GenBank/DDBJ databases">
        <title>Genome Sequence of L. cardiaca H63T.</title>
        <authorList>
            <person name="Lopez A.E."/>
            <person name="Cianciotto N.P."/>
        </authorList>
    </citation>
    <scope>NUCLEOTIDE SEQUENCE [LARGE SCALE GENOMIC DNA]</scope>
    <source>
        <strain evidence="3 4">H63</strain>
    </source>
</reference>
<organism evidence="3 4">
    <name type="scientific">Legionella cardiaca</name>
    <dbReference type="NCBI Taxonomy" id="1071983"/>
    <lineage>
        <taxon>Bacteria</taxon>
        <taxon>Pseudomonadati</taxon>
        <taxon>Pseudomonadota</taxon>
        <taxon>Gammaproteobacteria</taxon>
        <taxon>Legionellales</taxon>
        <taxon>Legionellaceae</taxon>
        <taxon>Legionella</taxon>
    </lineage>
</organism>
<evidence type="ECO:0000259" key="2">
    <source>
        <dbReference type="Pfam" id="PF13628"/>
    </source>
</evidence>
<dbReference type="PROSITE" id="PS51257">
    <property type="entry name" value="PROKAR_LIPOPROTEIN"/>
    <property type="match status" value="1"/>
</dbReference>
<evidence type="ECO:0000313" key="3">
    <source>
        <dbReference type="EMBL" id="WED44005.1"/>
    </source>
</evidence>
<dbReference type="Gene3D" id="1.20.1260.10">
    <property type="match status" value="1"/>
</dbReference>
<dbReference type="EMBL" id="CP119078">
    <property type="protein sequence ID" value="WED44005.1"/>
    <property type="molecule type" value="Genomic_DNA"/>
</dbReference>
<dbReference type="Pfam" id="PF13628">
    <property type="entry name" value="DUF4142"/>
    <property type="match status" value="1"/>
</dbReference>
<evidence type="ECO:0000313" key="4">
    <source>
        <dbReference type="Proteomes" id="UP001222087"/>
    </source>
</evidence>
<feature type="chain" id="PRO_5047077084" evidence="1">
    <location>
        <begin position="24"/>
        <end position="191"/>
    </location>
</feature>
<protein>
    <submittedName>
        <fullName evidence="3">DUF4142 domain-containing protein</fullName>
    </submittedName>
</protein>
<sequence length="191" mass="20744">MKTKLLLSLSVGAVLLASGCTNNNDYYNDAVPGTAVVTPAQAQVDAKILGGLIVLNQNEIAAATLAQTKASNQAVRNYATLMYRAHSANLQETQNVSKRIGVAPANGNVAMMLKQKGKQELATLNRLNGYNFDKAYIAAMVKDHTAALHLINHKLLTEATNPAVRRQLEISRAHVEQHLRLAQDIQRQLHA</sequence>
<evidence type="ECO:0000256" key="1">
    <source>
        <dbReference type="SAM" id="SignalP"/>
    </source>
</evidence>
<dbReference type="PANTHER" id="PTHR38593">
    <property type="entry name" value="BLR2558 PROTEIN"/>
    <property type="match status" value="1"/>
</dbReference>
<gene>
    <name evidence="3" type="ORF">PXX05_04255</name>
</gene>
<keyword evidence="1" id="KW-0732">Signal</keyword>
<proteinExistence type="predicted"/>
<keyword evidence="4" id="KW-1185">Reference proteome</keyword>